<dbReference type="Pfam" id="PF07714">
    <property type="entry name" value="PK_Tyr_Ser-Thr"/>
    <property type="match status" value="1"/>
</dbReference>
<evidence type="ECO:0000256" key="5">
    <source>
        <dbReference type="ARBA" id="ARBA00022741"/>
    </source>
</evidence>
<evidence type="ECO:0000256" key="4">
    <source>
        <dbReference type="ARBA" id="ARBA00022679"/>
    </source>
</evidence>
<dbReference type="Proteomes" id="UP000217289">
    <property type="component" value="Chromosome"/>
</dbReference>
<dbReference type="Gene3D" id="1.10.510.10">
    <property type="entry name" value="Transferase(Phosphotransferase) domain 1"/>
    <property type="match status" value="1"/>
</dbReference>
<dbReference type="GO" id="GO:0000922">
    <property type="term" value="C:spindle pole"/>
    <property type="evidence" value="ECO:0007669"/>
    <property type="project" value="UniProtKB-SubCell"/>
</dbReference>
<evidence type="ECO:0000313" key="11">
    <source>
        <dbReference type="EMBL" id="ATB31472.1"/>
    </source>
</evidence>
<name>A0A250IJU3_9BACT</name>
<evidence type="ECO:0000256" key="1">
    <source>
        <dbReference type="ARBA" id="ARBA00004300"/>
    </source>
</evidence>
<dbReference type="OrthoDB" id="5506578at2"/>
<dbReference type="PANTHER" id="PTHR43289:SF6">
    <property type="entry name" value="SERINE_THREONINE-PROTEIN KINASE NEKL-3"/>
    <property type="match status" value="1"/>
</dbReference>
<feature type="region of interest" description="Disordered" evidence="9">
    <location>
        <begin position="256"/>
        <end position="283"/>
    </location>
</feature>
<dbReference type="PROSITE" id="PS50011">
    <property type="entry name" value="PROTEIN_KINASE_DOM"/>
    <property type="match status" value="1"/>
</dbReference>
<dbReference type="PANTHER" id="PTHR43289">
    <property type="entry name" value="MITOGEN-ACTIVATED PROTEIN KINASE KINASE KINASE 20-RELATED"/>
    <property type="match status" value="1"/>
</dbReference>
<evidence type="ECO:0000256" key="2">
    <source>
        <dbReference type="ARBA" id="ARBA00004647"/>
    </source>
</evidence>
<dbReference type="GO" id="GO:0005813">
    <property type="term" value="C:centrosome"/>
    <property type="evidence" value="ECO:0007669"/>
    <property type="project" value="UniProtKB-SubCell"/>
</dbReference>
<dbReference type="AlphaFoldDB" id="A0A250IJU3"/>
<dbReference type="InterPro" id="IPR011009">
    <property type="entry name" value="Kinase-like_dom_sf"/>
</dbReference>
<accession>A0A250IJU3</accession>
<comment type="similarity">
    <text evidence="3">Belongs to the protein kinase superfamily. NEK Ser/Thr protein kinase family. NIMA subfamily.</text>
</comment>
<evidence type="ECO:0000256" key="9">
    <source>
        <dbReference type="SAM" id="MobiDB-lite"/>
    </source>
</evidence>
<evidence type="ECO:0000259" key="10">
    <source>
        <dbReference type="PROSITE" id="PS50011"/>
    </source>
</evidence>
<evidence type="ECO:0000313" key="12">
    <source>
        <dbReference type="Proteomes" id="UP000217289"/>
    </source>
</evidence>
<keyword evidence="8" id="KW-0963">Cytoplasm</keyword>
<dbReference type="EMBL" id="CP022163">
    <property type="protein sequence ID" value="ATB31472.1"/>
    <property type="molecule type" value="Genomic_DNA"/>
</dbReference>
<feature type="domain" description="Protein kinase" evidence="10">
    <location>
        <begin position="1"/>
        <end position="283"/>
    </location>
</feature>
<dbReference type="SUPFAM" id="SSF56112">
    <property type="entry name" value="Protein kinase-like (PK-like)"/>
    <property type="match status" value="1"/>
</dbReference>
<comment type="subcellular location">
    <subcellularLocation>
        <location evidence="1">Cytoplasm</location>
        <location evidence="1">Cytoskeleton</location>
        <location evidence="1">Microtubule organizing center</location>
        <location evidence="1">Centrosome</location>
    </subcellularLocation>
    <subcellularLocation>
        <location evidence="2">Cytoplasm</location>
        <location evidence="2">Cytoskeleton</location>
        <location evidence="2">Spindle pole</location>
    </subcellularLocation>
</comment>
<sequence>MSPLSPGDILAGTWRIVRPALGDEPDTECQVEPISGEGPGRLTLWRTLRAPTASELEHFARGLRAAEATGHAAFPPVLDVGYDATREALWLVRPWWNGESLPSMLGGLHAVGLDIPYLQVLAEQLAQALDTAHAAGLVHGRLRASRVLVASGDSGVRSCVLDMGWEQFRRAHAQSWLKPPQVGEDYLAPELGETGPLPASTDIFSFGHIMRDMLATRKDGAWTGHWEAWVERASAPEPARRFASAAEALSALRPILRALPDPAPPRPENYEPEPPDPLALPPR</sequence>
<gene>
    <name evidence="11" type="ORF">MEBOL_004935</name>
</gene>
<reference evidence="11 12" key="1">
    <citation type="submission" date="2017-06" db="EMBL/GenBank/DDBJ databases">
        <authorList>
            <person name="Kim H.J."/>
            <person name="Triplett B.A."/>
        </authorList>
    </citation>
    <scope>NUCLEOTIDE SEQUENCE [LARGE SCALE GENOMIC DNA]</scope>
    <source>
        <strain evidence="11 12">DSM 14713</strain>
    </source>
</reference>
<dbReference type="InterPro" id="IPR001245">
    <property type="entry name" value="Ser-Thr/Tyr_kinase_cat_dom"/>
</dbReference>
<keyword evidence="7" id="KW-0067">ATP-binding</keyword>
<dbReference type="GO" id="GO:0004674">
    <property type="term" value="F:protein serine/threonine kinase activity"/>
    <property type="evidence" value="ECO:0007669"/>
    <property type="project" value="UniProtKB-KW"/>
</dbReference>
<keyword evidence="4" id="KW-0808">Transferase</keyword>
<evidence type="ECO:0000256" key="8">
    <source>
        <dbReference type="ARBA" id="ARBA00023212"/>
    </source>
</evidence>
<evidence type="ECO:0000256" key="6">
    <source>
        <dbReference type="ARBA" id="ARBA00022777"/>
    </source>
</evidence>
<keyword evidence="12" id="KW-1185">Reference proteome</keyword>
<organism evidence="11 12">
    <name type="scientific">Melittangium boletus DSM 14713</name>
    <dbReference type="NCBI Taxonomy" id="1294270"/>
    <lineage>
        <taxon>Bacteria</taxon>
        <taxon>Pseudomonadati</taxon>
        <taxon>Myxococcota</taxon>
        <taxon>Myxococcia</taxon>
        <taxon>Myxococcales</taxon>
        <taxon>Cystobacterineae</taxon>
        <taxon>Archangiaceae</taxon>
        <taxon>Melittangium</taxon>
    </lineage>
</organism>
<dbReference type="InterPro" id="IPR000719">
    <property type="entry name" value="Prot_kinase_dom"/>
</dbReference>
<evidence type="ECO:0000256" key="3">
    <source>
        <dbReference type="ARBA" id="ARBA00010886"/>
    </source>
</evidence>
<keyword evidence="8" id="KW-0206">Cytoskeleton</keyword>
<dbReference type="KEGG" id="mbd:MEBOL_004935"/>
<keyword evidence="11" id="KW-0723">Serine/threonine-protein kinase</keyword>
<evidence type="ECO:0000256" key="7">
    <source>
        <dbReference type="ARBA" id="ARBA00022840"/>
    </source>
</evidence>
<dbReference type="GO" id="GO:0005524">
    <property type="term" value="F:ATP binding"/>
    <property type="evidence" value="ECO:0007669"/>
    <property type="project" value="UniProtKB-KW"/>
</dbReference>
<protein>
    <submittedName>
        <fullName evidence="11">Serine/threonine protein kinase</fullName>
    </submittedName>
</protein>
<keyword evidence="5" id="KW-0547">Nucleotide-binding</keyword>
<proteinExistence type="inferred from homology"/>
<keyword evidence="6 11" id="KW-0418">Kinase</keyword>